<proteinExistence type="predicted"/>
<keyword evidence="1" id="KW-0092">Biotin</keyword>
<evidence type="ECO:0000313" key="4">
    <source>
        <dbReference type="Proteomes" id="UP001589590"/>
    </source>
</evidence>
<keyword evidence="4" id="KW-1185">Reference proteome</keyword>
<feature type="domain" description="Lipoyl-binding" evidence="2">
    <location>
        <begin position="92"/>
        <end position="161"/>
    </location>
</feature>
<protein>
    <submittedName>
        <fullName evidence="3">Biotin/lipoyl-containing protein</fullName>
    </submittedName>
</protein>
<name>A0ABV5H2A4_9FLAO</name>
<reference evidence="3 4" key="1">
    <citation type="submission" date="2024-09" db="EMBL/GenBank/DDBJ databases">
        <authorList>
            <person name="Sun Q."/>
            <person name="Mori K."/>
        </authorList>
    </citation>
    <scope>NUCLEOTIDE SEQUENCE [LARGE SCALE GENOMIC DNA]</scope>
    <source>
        <strain evidence="3 4">CECT 8300</strain>
    </source>
</reference>
<dbReference type="PROSITE" id="PS50968">
    <property type="entry name" value="BIOTINYL_LIPOYL"/>
    <property type="match status" value="1"/>
</dbReference>
<dbReference type="EMBL" id="JBHMFA010000010">
    <property type="protein sequence ID" value="MFB9106034.1"/>
    <property type="molecule type" value="Genomic_DNA"/>
</dbReference>
<evidence type="ECO:0000256" key="1">
    <source>
        <dbReference type="ARBA" id="ARBA00023267"/>
    </source>
</evidence>
<organism evidence="3 4">
    <name type="scientific">Algibacter miyuki</name>
    <dbReference type="NCBI Taxonomy" id="1306933"/>
    <lineage>
        <taxon>Bacteria</taxon>
        <taxon>Pseudomonadati</taxon>
        <taxon>Bacteroidota</taxon>
        <taxon>Flavobacteriia</taxon>
        <taxon>Flavobacteriales</taxon>
        <taxon>Flavobacteriaceae</taxon>
        <taxon>Algibacter</taxon>
    </lineage>
</organism>
<evidence type="ECO:0000259" key="2">
    <source>
        <dbReference type="PROSITE" id="PS50968"/>
    </source>
</evidence>
<dbReference type="Proteomes" id="UP001589590">
    <property type="component" value="Unassembled WGS sequence"/>
</dbReference>
<accession>A0ABV5H2A4</accession>
<gene>
    <name evidence="3" type="ORF">ACFFU1_14090</name>
</gene>
<dbReference type="Pfam" id="PF00364">
    <property type="entry name" value="Biotin_lipoyl"/>
    <property type="match status" value="1"/>
</dbReference>
<dbReference type="PANTHER" id="PTHR45266">
    <property type="entry name" value="OXALOACETATE DECARBOXYLASE ALPHA CHAIN"/>
    <property type="match status" value="1"/>
</dbReference>
<dbReference type="InterPro" id="IPR000089">
    <property type="entry name" value="Biotin_lipoyl"/>
</dbReference>
<dbReference type="InterPro" id="IPR011053">
    <property type="entry name" value="Single_hybrid_motif"/>
</dbReference>
<dbReference type="RefSeq" id="WP_290268500.1">
    <property type="nucleotide sequence ID" value="NZ_JAUFQP010000007.1"/>
</dbReference>
<dbReference type="InterPro" id="IPR050709">
    <property type="entry name" value="Biotin_Carboxyl_Carrier/Decarb"/>
</dbReference>
<dbReference type="PROSITE" id="PS00188">
    <property type="entry name" value="BIOTIN"/>
    <property type="match status" value="1"/>
</dbReference>
<comment type="caution">
    <text evidence="3">The sequence shown here is derived from an EMBL/GenBank/DDBJ whole genome shotgun (WGS) entry which is preliminary data.</text>
</comment>
<dbReference type="Gene3D" id="2.40.50.100">
    <property type="match status" value="1"/>
</dbReference>
<dbReference type="InterPro" id="IPR001882">
    <property type="entry name" value="Biotin_BS"/>
</dbReference>
<sequence length="161" mass="18197">MSKQFIAKVNNNQVFEILETDLSAIDVVKTSENKQHILHKNTSYKAEIIESNFLQKTYKVKVNNTTYTINIENELDQLIKKMGFESSSSKQIQTIKASMPGLILELPITIGQAVKENDTLLILEAMKMENIITSPRDGIIKAILVTKGDAVEKQQLLIEFE</sequence>
<dbReference type="CDD" id="cd06850">
    <property type="entry name" value="biotinyl_domain"/>
    <property type="match status" value="1"/>
</dbReference>
<dbReference type="PANTHER" id="PTHR45266:SF3">
    <property type="entry name" value="OXALOACETATE DECARBOXYLASE ALPHA CHAIN"/>
    <property type="match status" value="1"/>
</dbReference>
<evidence type="ECO:0000313" key="3">
    <source>
        <dbReference type="EMBL" id="MFB9106034.1"/>
    </source>
</evidence>
<dbReference type="SUPFAM" id="SSF51230">
    <property type="entry name" value="Single hybrid motif"/>
    <property type="match status" value="1"/>
</dbReference>